<dbReference type="PANTHER" id="PTHR46074">
    <property type="entry name" value="CYSTEINE-RICH PROTEIN CRIP FAMILY MEMBER"/>
    <property type="match status" value="1"/>
</dbReference>
<dbReference type="Gene3D" id="2.10.110.10">
    <property type="entry name" value="Cysteine Rich Protein"/>
    <property type="match status" value="2"/>
</dbReference>
<dbReference type="GO" id="GO:0031143">
    <property type="term" value="C:pseudopodium"/>
    <property type="evidence" value="ECO:0007669"/>
    <property type="project" value="EnsemblProtists"/>
</dbReference>
<evidence type="ECO:0000313" key="8">
    <source>
        <dbReference type="Proteomes" id="UP000001064"/>
    </source>
</evidence>
<keyword evidence="4 5" id="KW-0440">LIM domain</keyword>
<feature type="domain" description="LIM zinc-binding" evidence="6">
    <location>
        <begin position="109"/>
        <end position="169"/>
    </location>
</feature>
<dbReference type="PANTHER" id="PTHR46074:SF5">
    <property type="entry name" value="LIM DOMAIN-CONTAINING PROTEIN C"/>
    <property type="match status" value="1"/>
</dbReference>
<dbReference type="GO" id="GO:0005737">
    <property type="term" value="C:cytoplasm"/>
    <property type="evidence" value="ECO:0000318"/>
    <property type="project" value="GO_Central"/>
</dbReference>
<feature type="domain" description="LIM zinc-binding" evidence="6">
    <location>
        <begin position="3"/>
        <end position="64"/>
    </location>
</feature>
<dbReference type="FunFam" id="2.10.110.10:FF:000001">
    <property type="entry name" value="Cysteine and glycine-rich protein 1"/>
    <property type="match status" value="2"/>
</dbReference>
<dbReference type="Proteomes" id="UP000001064">
    <property type="component" value="Unassembled WGS sequence"/>
</dbReference>
<sequence length="181" mass="20454">MSATCETCDKKVYAAEWVSGPESKKYHKLCLKCVHCNKQLQPGQFPEKDGKPYCKTDYDRLFRIAGYGHGDLSSFEPAVKTETTVIEEQPVQTYAAPEAKNNLPALHPSNCPKCGKKAYFSEMKHYNSRDWHKTCFTCFHCNKNLVSGSYSEKDGYIFCPRCYQSNYSIKGFGFGGSAVLH</sequence>
<dbReference type="VEuPathDB" id="AmoebaDB:DICPUDRAFT_91686"/>
<dbReference type="GO" id="GO:0070382">
    <property type="term" value="C:exocytic vesicle"/>
    <property type="evidence" value="ECO:0007669"/>
    <property type="project" value="EnsemblProtists"/>
</dbReference>
<dbReference type="CDD" id="cd09401">
    <property type="entry name" value="LIM_TLP_like"/>
    <property type="match status" value="1"/>
</dbReference>
<dbReference type="FunCoup" id="F0ZFX3">
    <property type="interactions" value="3"/>
</dbReference>
<dbReference type="GO" id="GO:0046872">
    <property type="term" value="F:metal ion binding"/>
    <property type="evidence" value="ECO:0007669"/>
    <property type="project" value="UniProtKB-KW"/>
</dbReference>
<accession>F0ZFX3</accession>
<organism evidence="7 8">
    <name type="scientific">Dictyostelium purpureum</name>
    <name type="common">Slime mold</name>
    <dbReference type="NCBI Taxonomy" id="5786"/>
    <lineage>
        <taxon>Eukaryota</taxon>
        <taxon>Amoebozoa</taxon>
        <taxon>Evosea</taxon>
        <taxon>Eumycetozoa</taxon>
        <taxon>Dictyostelia</taxon>
        <taxon>Dictyosteliales</taxon>
        <taxon>Dictyosteliaceae</taxon>
        <taxon>Dictyostelium</taxon>
    </lineage>
</organism>
<dbReference type="Pfam" id="PF00412">
    <property type="entry name" value="LIM"/>
    <property type="match status" value="2"/>
</dbReference>
<dbReference type="GO" id="GO:0006970">
    <property type="term" value="P:response to osmotic stress"/>
    <property type="evidence" value="ECO:0007669"/>
    <property type="project" value="EnsemblProtists"/>
</dbReference>
<evidence type="ECO:0000259" key="6">
    <source>
        <dbReference type="PROSITE" id="PS50023"/>
    </source>
</evidence>
<dbReference type="GeneID" id="10503712"/>
<keyword evidence="1 5" id="KW-0479">Metal-binding</keyword>
<dbReference type="GO" id="GO:0051015">
    <property type="term" value="F:actin filament binding"/>
    <property type="evidence" value="ECO:0007669"/>
    <property type="project" value="EnsemblProtists"/>
</dbReference>
<keyword evidence="8" id="KW-1185">Reference proteome</keyword>
<dbReference type="InterPro" id="IPR001781">
    <property type="entry name" value="Znf_LIM"/>
</dbReference>
<dbReference type="GO" id="GO:0030036">
    <property type="term" value="P:actin cytoskeleton organization"/>
    <property type="evidence" value="ECO:0000318"/>
    <property type="project" value="GO_Central"/>
</dbReference>
<reference evidence="8" key="1">
    <citation type="journal article" date="2011" name="Genome Biol.">
        <title>Comparative genomics of the social amoebae Dictyostelium discoideum and Dictyostelium purpureum.</title>
        <authorList>
            <consortium name="US DOE Joint Genome Institute (JGI-PGF)"/>
            <person name="Sucgang R."/>
            <person name="Kuo A."/>
            <person name="Tian X."/>
            <person name="Salerno W."/>
            <person name="Parikh A."/>
            <person name="Feasley C.L."/>
            <person name="Dalin E."/>
            <person name="Tu H."/>
            <person name="Huang E."/>
            <person name="Barry K."/>
            <person name="Lindquist E."/>
            <person name="Shapiro H."/>
            <person name="Bruce D."/>
            <person name="Schmutz J."/>
            <person name="Salamov A."/>
            <person name="Fey P."/>
            <person name="Gaudet P."/>
            <person name="Anjard C."/>
            <person name="Babu M.M."/>
            <person name="Basu S."/>
            <person name="Bushmanova Y."/>
            <person name="van der Wel H."/>
            <person name="Katoh-Kurasawa M."/>
            <person name="Dinh C."/>
            <person name="Coutinho P.M."/>
            <person name="Saito T."/>
            <person name="Elias M."/>
            <person name="Schaap P."/>
            <person name="Kay R.R."/>
            <person name="Henrissat B."/>
            <person name="Eichinger L."/>
            <person name="Rivero F."/>
            <person name="Putnam N.H."/>
            <person name="West C.M."/>
            <person name="Loomis W.F."/>
            <person name="Chisholm R.L."/>
            <person name="Shaulsky G."/>
            <person name="Strassmann J.E."/>
            <person name="Queller D.C."/>
            <person name="Kuspa A."/>
            <person name="Grigoriev I.V."/>
        </authorList>
    </citation>
    <scope>NUCLEOTIDE SEQUENCE [LARGE SCALE GENOMIC DNA]</scope>
    <source>
        <strain evidence="8">QSDP1</strain>
    </source>
</reference>
<dbReference type="KEGG" id="dpp:DICPUDRAFT_91686"/>
<dbReference type="InParanoid" id="F0ZFX3"/>
<dbReference type="GO" id="GO:0005938">
    <property type="term" value="C:cell cortex"/>
    <property type="evidence" value="ECO:0007669"/>
    <property type="project" value="EnsemblProtists"/>
</dbReference>
<keyword evidence="2" id="KW-0677">Repeat</keyword>
<dbReference type="PROSITE" id="PS50023">
    <property type="entry name" value="LIM_DOMAIN_2"/>
    <property type="match status" value="2"/>
</dbReference>
<dbReference type="OrthoDB" id="8062037at2759"/>
<evidence type="ECO:0000256" key="5">
    <source>
        <dbReference type="PROSITE-ProRule" id="PRU00125"/>
    </source>
</evidence>
<dbReference type="GO" id="GO:0044354">
    <property type="term" value="C:macropinosome"/>
    <property type="evidence" value="ECO:0007669"/>
    <property type="project" value="EnsemblProtists"/>
</dbReference>
<dbReference type="SUPFAM" id="SSF57716">
    <property type="entry name" value="Glucocorticoid receptor-like (DNA-binding domain)"/>
    <property type="match status" value="3"/>
</dbReference>
<dbReference type="PROSITE" id="PS00478">
    <property type="entry name" value="LIM_DOMAIN_1"/>
    <property type="match status" value="2"/>
</dbReference>
<evidence type="ECO:0000256" key="1">
    <source>
        <dbReference type="ARBA" id="ARBA00022723"/>
    </source>
</evidence>
<gene>
    <name evidence="7" type="ORF">DICPUDRAFT_91686</name>
</gene>
<evidence type="ECO:0000313" key="7">
    <source>
        <dbReference type="EMBL" id="EGC37168.1"/>
    </source>
</evidence>
<name>F0ZFX3_DICPU</name>
<dbReference type="OMA" id="CKTDYDR"/>
<dbReference type="RefSeq" id="XP_003286296.1">
    <property type="nucleotide sequence ID" value="XM_003286248.1"/>
</dbReference>
<dbReference type="SMART" id="SM00132">
    <property type="entry name" value="LIM"/>
    <property type="match status" value="2"/>
</dbReference>
<evidence type="ECO:0000256" key="4">
    <source>
        <dbReference type="ARBA" id="ARBA00023038"/>
    </source>
</evidence>
<proteinExistence type="predicted"/>
<dbReference type="GO" id="GO:0001891">
    <property type="term" value="C:phagocytic cup"/>
    <property type="evidence" value="ECO:0007669"/>
    <property type="project" value="EnsemblProtists"/>
</dbReference>
<protein>
    <recommendedName>
        <fullName evidence="6">LIM zinc-binding domain-containing protein</fullName>
    </recommendedName>
</protein>
<dbReference type="AlphaFoldDB" id="F0ZFX3"/>
<keyword evidence="3 5" id="KW-0862">Zinc</keyword>
<evidence type="ECO:0000256" key="3">
    <source>
        <dbReference type="ARBA" id="ARBA00022833"/>
    </source>
</evidence>
<dbReference type="GO" id="GO:0031941">
    <property type="term" value="C:filamentous actin"/>
    <property type="evidence" value="ECO:0007669"/>
    <property type="project" value="EnsemblProtists"/>
</dbReference>
<dbReference type="EMBL" id="GL871006">
    <property type="protein sequence ID" value="EGC37168.1"/>
    <property type="molecule type" value="Genomic_DNA"/>
</dbReference>
<evidence type="ECO:0000256" key="2">
    <source>
        <dbReference type="ARBA" id="ARBA00022737"/>
    </source>
</evidence>
<dbReference type="eggNOG" id="KOG1700">
    <property type="taxonomic scope" value="Eukaryota"/>
</dbReference>